<evidence type="ECO:0000313" key="1">
    <source>
        <dbReference type="EMBL" id="JAH73942.1"/>
    </source>
</evidence>
<reference evidence="1" key="2">
    <citation type="journal article" date="2015" name="Fish Shellfish Immunol.">
        <title>Early steps in the European eel (Anguilla anguilla)-Vibrio vulnificus interaction in the gills: Role of the RtxA13 toxin.</title>
        <authorList>
            <person name="Callol A."/>
            <person name="Pajuelo D."/>
            <person name="Ebbesson L."/>
            <person name="Teles M."/>
            <person name="MacKenzie S."/>
            <person name="Amaro C."/>
        </authorList>
    </citation>
    <scope>NUCLEOTIDE SEQUENCE</scope>
</reference>
<proteinExistence type="predicted"/>
<reference evidence="1" key="1">
    <citation type="submission" date="2014-11" db="EMBL/GenBank/DDBJ databases">
        <authorList>
            <person name="Amaro Gonzalez C."/>
        </authorList>
    </citation>
    <scope>NUCLEOTIDE SEQUENCE</scope>
</reference>
<sequence>MIHKHTMLVNMANSTYIKQHLFSLAKIYSTNNLQSAFRIRGVTVLG</sequence>
<dbReference type="EMBL" id="GBXM01034635">
    <property type="protein sequence ID" value="JAH73942.1"/>
    <property type="molecule type" value="Transcribed_RNA"/>
</dbReference>
<accession>A0A0E9V7C5</accession>
<dbReference type="AlphaFoldDB" id="A0A0E9V7C5"/>
<protein>
    <submittedName>
        <fullName evidence="1">Uncharacterized protein</fullName>
    </submittedName>
</protein>
<name>A0A0E9V7C5_ANGAN</name>
<organism evidence="1">
    <name type="scientific">Anguilla anguilla</name>
    <name type="common">European freshwater eel</name>
    <name type="synonym">Muraena anguilla</name>
    <dbReference type="NCBI Taxonomy" id="7936"/>
    <lineage>
        <taxon>Eukaryota</taxon>
        <taxon>Metazoa</taxon>
        <taxon>Chordata</taxon>
        <taxon>Craniata</taxon>
        <taxon>Vertebrata</taxon>
        <taxon>Euteleostomi</taxon>
        <taxon>Actinopterygii</taxon>
        <taxon>Neopterygii</taxon>
        <taxon>Teleostei</taxon>
        <taxon>Anguilliformes</taxon>
        <taxon>Anguillidae</taxon>
        <taxon>Anguilla</taxon>
    </lineage>
</organism>